<evidence type="ECO:0000313" key="1">
    <source>
        <dbReference type="EMBL" id="SHD76541.1"/>
    </source>
</evidence>
<gene>
    <name evidence="1" type="ORF">CUESP1_1168</name>
</gene>
<accession>A0A1M4PM52</accession>
<reference evidence="1 2" key="1">
    <citation type="submission" date="2016-11" db="EMBL/GenBank/DDBJ databases">
        <authorList>
            <person name="Manzoor S."/>
        </authorList>
    </citation>
    <scope>NUCLEOTIDE SEQUENCE [LARGE SCALE GENOMIC DNA]</scope>
    <source>
        <strain evidence="1">Clostridium ultunense strain Esp</strain>
    </source>
</reference>
<sequence length="310" mass="34217">MTPEAYKYSEAPEALEEQLALLGLDVGEGGDYTNLDKTADGGKNRKTAVFYDLNKNKPAEGYDLSTLTRYFNDMVATRLVTEESMDLVNNAESIEDLNGISFVTMLLDRFNAVNYQTHSDIPVETKKSTLQDLVTRYDNLGSDENCNAVLQKLLDKRPSDGYARSQATTDALDTALTEVVEDETTLETFIKGLTLDVKEDFEGLDLTLDTKIEEISGTGRMADLFTKMSELGEGYSVKSIQGIEDYNMVNVKAAIVNLMMAEGRTTLEDLDNVTISIDVVYCYGVAEQTATYKFSFDISKLKSGNGEAEG</sequence>
<protein>
    <submittedName>
        <fullName evidence="1">Uncharacterized protein</fullName>
    </submittedName>
</protein>
<proteinExistence type="predicted"/>
<dbReference type="Proteomes" id="UP000245423">
    <property type="component" value="Chromosome 1"/>
</dbReference>
<dbReference type="AlphaFoldDB" id="A0A1M4PM52"/>
<name>A0A1M4PM52_9FIRM</name>
<organism evidence="1 2">
    <name type="scientific">[Clostridium] ultunense Esp</name>
    <dbReference type="NCBI Taxonomy" id="1288971"/>
    <lineage>
        <taxon>Bacteria</taxon>
        <taxon>Bacillati</taxon>
        <taxon>Bacillota</taxon>
        <taxon>Tissierellia</taxon>
        <taxon>Tissierellales</taxon>
        <taxon>Tepidimicrobiaceae</taxon>
        <taxon>Schnuerera</taxon>
    </lineage>
</organism>
<keyword evidence="2" id="KW-1185">Reference proteome</keyword>
<dbReference type="EMBL" id="LT669839">
    <property type="protein sequence ID" value="SHD76541.1"/>
    <property type="molecule type" value="Genomic_DNA"/>
</dbReference>
<evidence type="ECO:0000313" key="2">
    <source>
        <dbReference type="Proteomes" id="UP000245423"/>
    </source>
</evidence>